<organism evidence="1">
    <name type="scientific">Arundo donax</name>
    <name type="common">Giant reed</name>
    <name type="synonym">Donax arundinaceus</name>
    <dbReference type="NCBI Taxonomy" id="35708"/>
    <lineage>
        <taxon>Eukaryota</taxon>
        <taxon>Viridiplantae</taxon>
        <taxon>Streptophyta</taxon>
        <taxon>Embryophyta</taxon>
        <taxon>Tracheophyta</taxon>
        <taxon>Spermatophyta</taxon>
        <taxon>Magnoliopsida</taxon>
        <taxon>Liliopsida</taxon>
        <taxon>Poales</taxon>
        <taxon>Poaceae</taxon>
        <taxon>PACMAD clade</taxon>
        <taxon>Arundinoideae</taxon>
        <taxon>Arundineae</taxon>
        <taxon>Arundo</taxon>
    </lineage>
</organism>
<reference evidence="1" key="1">
    <citation type="submission" date="2014-09" db="EMBL/GenBank/DDBJ databases">
        <authorList>
            <person name="Magalhaes I.L.F."/>
            <person name="Oliveira U."/>
            <person name="Santos F.R."/>
            <person name="Vidigal T.H.D.A."/>
            <person name="Brescovit A.D."/>
            <person name="Santos A.J."/>
        </authorList>
    </citation>
    <scope>NUCLEOTIDE SEQUENCE</scope>
    <source>
        <tissue evidence="1">Shoot tissue taken approximately 20 cm above the soil surface</tissue>
    </source>
</reference>
<dbReference type="EMBL" id="GBRH01272767">
    <property type="protein sequence ID" value="JAD25128.1"/>
    <property type="molecule type" value="Transcribed_RNA"/>
</dbReference>
<proteinExistence type="predicted"/>
<evidence type="ECO:0000313" key="1">
    <source>
        <dbReference type="EMBL" id="JAD25128.1"/>
    </source>
</evidence>
<sequence length="25" mass="2905">MLWSTGVRRTFLGNVFHHVNLSYLG</sequence>
<accession>A0A0A8YI43</accession>
<protein>
    <submittedName>
        <fullName evidence="1">Uncharacterized protein</fullName>
    </submittedName>
</protein>
<reference evidence="1" key="2">
    <citation type="journal article" date="2015" name="Data Brief">
        <title>Shoot transcriptome of the giant reed, Arundo donax.</title>
        <authorList>
            <person name="Barrero R.A."/>
            <person name="Guerrero F.D."/>
            <person name="Moolhuijzen P."/>
            <person name="Goolsby J.A."/>
            <person name="Tidwell J."/>
            <person name="Bellgard S.E."/>
            <person name="Bellgard M.I."/>
        </authorList>
    </citation>
    <scope>NUCLEOTIDE SEQUENCE</scope>
    <source>
        <tissue evidence="1">Shoot tissue taken approximately 20 cm above the soil surface</tissue>
    </source>
</reference>
<name>A0A0A8YI43_ARUDO</name>
<dbReference type="AlphaFoldDB" id="A0A0A8YI43"/>